<organism evidence="4 5">
    <name type="scientific">Methylomonas subterranea</name>
    <dbReference type="NCBI Taxonomy" id="2952225"/>
    <lineage>
        <taxon>Bacteria</taxon>
        <taxon>Pseudomonadati</taxon>
        <taxon>Pseudomonadota</taxon>
        <taxon>Gammaproteobacteria</taxon>
        <taxon>Methylococcales</taxon>
        <taxon>Methylococcaceae</taxon>
        <taxon>Methylomonas</taxon>
    </lineage>
</organism>
<dbReference type="InterPro" id="IPR010099">
    <property type="entry name" value="SDR39U1"/>
</dbReference>
<evidence type="ECO:0000259" key="2">
    <source>
        <dbReference type="Pfam" id="PF01370"/>
    </source>
</evidence>
<keyword evidence="5" id="KW-1185">Reference proteome</keyword>
<comment type="similarity">
    <text evidence="1">Belongs to the NAD(P)-dependent epimerase/dehydratase family. SDR39U1 subfamily.</text>
</comment>
<proteinExistence type="inferred from homology"/>
<dbReference type="Gene3D" id="3.40.50.720">
    <property type="entry name" value="NAD(P)-binding Rossmann-like Domain"/>
    <property type="match status" value="1"/>
</dbReference>
<dbReference type="Pfam" id="PF08338">
    <property type="entry name" value="DUF1731"/>
    <property type="match status" value="1"/>
</dbReference>
<name>A0ABT1TBL7_9GAMM</name>
<dbReference type="InterPro" id="IPR013549">
    <property type="entry name" value="DUF1731"/>
</dbReference>
<dbReference type="PANTHER" id="PTHR11092:SF0">
    <property type="entry name" value="EPIMERASE FAMILY PROTEIN SDR39U1"/>
    <property type="match status" value="1"/>
</dbReference>
<feature type="domain" description="DUF1731" evidence="3">
    <location>
        <begin position="253"/>
        <end position="299"/>
    </location>
</feature>
<comment type="caution">
    <text evidence="4">The sequence shown here is derived from an EMBL/GenBank/DDBJ whole genome shotgun (WGS) entry which is preliminary data.</text>
</comment>
<sequence length="303" mass="33217">MTDKPVLITGGTGFLGSALTFELLRAQRDVTIFSRDADKVRREFGTQVRAVTRMDQLADASGFKAVVNLAGAGIFDRRWSEARKRLLRESRIGLTRDLVDWIKRSEGPPEVLISGSAIGFYGDCGDTLLTEQSQPRVDFAQRLCADWEQTALSAAAAGTRVCLIRTGLVLGPDGGLLKRMLPPFRFGLGGRLGRGGQWMSWIHLRDWIAIVLAMMDNPEMQGAYNATAPNPVTNRVFSATLAGVLNRPLLLPLPEFLLKLLLGEMAALLLGSQRVMPDRLLSQGHVFQFGDLDAALRDILLAN</sequence>
<feature type="domain" description="NAD-dependent epimerase/dehydratase" evidence="2">
    <location>
        <begin position="6"/>
        <end position="225"/>
    </location>
</feature>
<protein>
    <submittedName>
        <fullName evidence="4">TIGR01777 family oxidoreductase</fullName>
    </submittedName>
</protein>
<reference evidence="4 5" key="1">
    <citation type="submission" date="2022-07" db="EMBL/GenBank/DDBJ databases">
        <title>Methylomonas rivi sp. nov., Methylomonas rosea sp. nov., Methylomonas aureus sp. nov. and Methylomonas subterranea sp. nov., four novel methanotrophs isolated from a freshwater creek and the deep terrestrial subsurface.</title>
        <authorList>
            <person name="Abin C."/>
            <person name="Sankaranarayanan K."/>
            <person name="Garner C."/>
            <person name="Sindelar R."/>
            <person name="Kotary K."/>
            <person name="Garner R."/>
            <person name="Barclay S."/>
            <person name="Lawson P."/>
            <person name="Krumholz L."/>
        </authorList>
    </citation>
    <scope>NUCLEOTIDE SEQUENCE [LARGE SCALE GENOMIC DNA]</scope>
    <source>
        <strain evidence="4 5">SURF-2</strain>
    </source>
</reference>
<dbReference type="SUPFAM" id="SSF51735">
    <property type="entry name" value="NAD(P)-binding Rossmann-fold domains"/>
    <property type="match status" value="1"/>
</dbReference>
<evidence type="ECO:0000313" key="4">
    <source>
        <dbReference type="EMBL" id="MCQ8102699.1"/>
    </source>
</evidence>
<gene>
    <name evidence="4" type="ORF">NP590_01170</name>
</gene>
<dbReference type="EMBL" id="JANIBJ010000001">
    <property type="protein sequence ID" value="MCQ8102699.1"/>
    <property type="molecule type" value="Genomic_DNA"/>
</dbReference>
<dbReference type="InterPro" id="IPR001509">
    <property type="entry name" value="Epimerase_deHydtase"/>
</dbReference>
<evidence type="ECO:0000313" key="5">
    <source>
        <dbReference type="Proteomes" id="UP001524499"/>
    </source>
</evidence>
<evidence type="ECO:0000259" key="3">
    <source>
        <dbReference type="Pfam" id="PF08338"/>
    </source>
</evidence>
<accession>A0ABT1TBL7</accession>
<dbReference type="PANTHER" id="PTHR11092">
    <property type="entry name" value="SUGAR NUCLEOTIDE EPIMERASE RELATED"/>
    <property type="match status" value="1"/>
</dbReference>
<dbReference type="Proteomes" id="UP001524499">
    <property type="component" value="Unassembled WGS sequence"/>
</dbReference>
<dbReference type="InterPro" id="IPR036291">
    <property type="entry name" value="NAD(P)-bd_dom_sf"/>
</dbReference>
<evidence type="ECO:0000256" key="1">
    <source>
        <dbReference type="ARBA" id="ARBA00009353"/>
    </source>
</evidence>
<dbReference type="Pfam" id="PF01370">
    <property type="entry name" value="Epimerase"/>
    <property type="match status" value="1"/>
</dbReference>
<dbReference type="NCBIfam" id="TIGR01777">
    <property type="entry name" value="yfcH"/>
    <property type="match status" value="1"/>
</dbReference>
<dbReference type="RefSeq" id="WP_256600306.1">
    <property type="nucleotide sequence ID" value="NZ_JANIBJ010000001.1"/>
</dbReference>